<comment type="cofactor">
    <cofactor evidence="1 8">
        <name>heme</name>
        <dbReference type="ChEBI" id="CHEBI:30413"/>
    </cofactor>
</comment>
<keyword evidence="7 9" id="KW-0503">Monooxygenase</keyword>
<accession>A0A1Q3BQI7</accession>
<protein>
    <submittedName>
        <fullName evidence="10">p450 domain-containing protein</fullName>
    </submittedName>
</protein>
<keyword evidence="5 9" id="KW-0560">Oxidoreductase</keyword>
<keyword evidence="3 8" id="KW-0349">Heme</keyword>
<dbReference type="InterPro" id="IPR036396">
    <property type="entry name" value="Cyt_P450_sf"/>
</dbReference>
<evidence type="ECO:0000256" key="4">
    <source>
        <dbReference type="ARBA" id="ARBA00022723"/>
    </source>
</evidence>
<dbReference type="GO" id="GO:0004497">
    <property type="term" value="F:monooxygenase activity"/>
    <property type="evidence" value="ECO:0007669"/>
    <property type="project" value="UniProtKB-KW"/>
</dbReference>
<proteinExistence type="inferred from homology"/>
<comment type="similarity">
    <text evidence="2 9">Belongs to the cytochrome P450 family.</text>
</comment>
<dbReference type="Proteomes" id="UP000187406">
    <property type="component" value="Unassembled WGS sequence"/>
</dbReference>
<dbReference type="GO" id="GO:0016705">
    <property type="term" value="F:oxidoreductase activity, acting on paired donors, with incorporation or reduction of molecular oxygen"/>
    <property type="evidence" value="ECO:0007669"/>
    <property type="project" value="InterPro"/>
</dbReference>
<dbReference type="STRING" id="3775.A0A1Q3BQI7"/>
<evidence type="ECO:0000256" key="1">
    <source>
        <dbReference type="ARBA" id="ARBA00001971"/>
    </source>
</evidence>
<evidence type="ECO:0000256" key="3">
    <source>
        <dbReference type="ARBA" id="ARBA00022617"/>
    </source>
</evidence>
<dbReference type="PANTHER" id="PTHR47955">
    <property type="entry name" value="CYTOCHROME P450 FAMILY 71 PROTEIN"/>
    <property type="match status" value="1"/>
</dbReference>
<dbReference type="GO" id="GO:0005506">
    <property type="term" value="F:iron ion binding"/>
    <property type="evidence" value="ECO:0007669"/>
    <property type="project" value="InterPro"/>
</dbReference>
<keyword evidence="11" id="KW-1185">Reference proteome</keyword>
<dbReference type="PRINTS" id="PR00385">
    <property type="entry name" value="P450"/>
</dbReference>
<keyword evidence="4 8" id="KW-0479">Metal-binding</keyword>
<dbReference type="InterPro" id="IPR017972">
    <property type="entry name" value="Cyt_P450_CS"/>
</dbReference>
<evidence type="ECO:0000256" key="2">
    <source>
        <dbReference type="ARBA" id="ARBA00010617"/>
    </source>
</evidence>
<dbReference type="InterPro" id="IPR001128">
    <property type="entry name" value="Cyt_P450"/>
</dbReference>
<reference evidence="11" key="1">
    <citation type="submission" date="2016-04" db="EMBL/GenBank/DDBJ databases">
        <title>Cephalotus genome sequencing.</title>
        <authorList>
            <person name="Fukushima K."/>
            <person name="Hasebe M."/>
            <person name="Fang X."/>
        </authorList>
    </citation>
    <scope>NUCLEOTIDE SEQUENCE [LARGE SCALE GENOMIC DNA]</scope>
    <source>
        <strain evidence="11">cv. St1</strain>
    </source>
</reference>
<evidence type="ECO:0000313" key="10">
    <source>
        <dbReference type="EMBL" id="GAV70291.1"/>
    </source>
</evidence>
<dbReference type="EMBL" id="BDDD01000795">
    <property type="protein sequence ID" value="GAV70291.1"/>
    <property type="molecule type" value="Genomic_DNA"/>
</dbReference>
<dbReference type="PRINTS" id="PR00463">
    <property type="entry name" value="EP450I"/>
</dbReference>
<dbReference type="Pfam" id="PF00067">
    <property type="entry name" value="p450"/>
    <property type="match status" value="1"/>
</dbReference>
<name>A0A1Q3BQI7_CEPFO</name>
<evidence type="ECO:0000256" key="5">
    <source>
        <dbReference type="ARBA" id="ARBA00023002"/>
    </source>
</evidence>
<comment type="caution">
    <text evidence="10">The sequence shown here is derived from an EMBL/GenBank/DDBJ whole genome shotgun (WGS) entry which is preliminary data.</text>
</comment>
<evidence type="ECO:0000256" key="8">
    <source>
        <dbReference type="PIRSR" id="PIRSR602401-1"/>
    </source>
</evidence>
<evidence type="ECO:0000256" key="7">
    <source>
        <dbReference type="ARBA" id="ARBA00023033"/>
    </source>
</evidence>
<dbReference type="OrthoDB" id="1055148at2759"/>
<evidence type="ECO:0000256" key="9">
    <source>
        <dbReference type="RuleBase" id="RU000461"/>
    </source>
</evidence>
<dbReference type="InParanoid" id="A0A1Q3BQI7"/>
<dbReference type="GO" id="GO:0020037">
    <property type="term" value="F:heme binding"/>
    <property type="evidence" value="ECO:0007669"/>
    <property type="project" value="InterPro"/>
</dbReference>
<dbReference type="Gene3D" id="1.10.630.10">
    <property type="entry name" value="Cytochrome P450"/>
    <property type="match status" value="1"/>
</dbReference>
<sequence length="239" mass="27141">MREDQMDFVDVLLEIKENRLINGISMGRENLKAIILDMFAAGAETTYAALEWTMAEIIRHPQVMKEAQKEIRNITGNKPHVSEEDVEKMHILKAVIKESFRLHPPIPLLVPRESTEDVRVQGFDVLAKTRVIINAWAIGRDPVWWDDPEEFRPERFLDSSIDYKGQDFQLIPFGSGRRGCPGATFTVATNEIDLANLLHKFNWSLPRGAKPEDLDVTESTGLSVRTKFPLVVSATSHSF</sequence>
<evidence type="ECO:0000256" key="6">
    <source>
        <dbReference type="ARBA" id="ARBA00023004"/>
    </source>
</evidence>
<dbReference type="SUPFAM" id="SSF48264">
    <property type="entry name" value="Cytochrome P450"/>
    <property type="match status" value="1"/>
</dbReference>
<dbReference type="AlphaFoldDB" id="A0A1Q3BQI7"/>
<keyword evidence="6 8" id="KW-0408">Iron</keyword>
<gene>
    <name evidence="10" type="ORF">CFOL_v3_13789</name>
</gene>
<dbReference type="InterPro" id="IPR002401">
    <property type="entry name" value="Cyt_P450_E_grp-I"/>
</dbReference>
<dbReference type="PANTHER" id="PTHR47955:SF15">
    <property type="entry name" value="CYTOCHROME P450 71A2-LIKE"/>
    <property type="match status" value="1"/>
</dbReference>
<dbReference type="PROSITE" id="PS00086">
    <property type="entry name" value="CYTOCHROME_P450"/>
    <property type="match status" value="1"/>
</dbReference>
<organism evidence="10 11">
    <name type="scientific">Cephalotus follicularis</name>
    <name type="common">Albany pitcher plant</name>
    <dbReference type="NCBI Taxonomy" id="3775"/>
    <lineage>
        <taxon>Eukaryota</taxon>
        <taxon>Viridiplantae</taxon>
        <taxon>Streptophyta</taxon>
        <taxon>Embryophyta</taxon>
        <taxon>Tracheophyta</taxon>
        <taxon>Spermatophyta</taxon>
        <taxon>Magnoliopsida</taxon>
        <taxon>eudicotyledons</taxon>
        <taxon>Gunneridae</taxon>
        <taxon>Pentapetalae</taxon>
        <taxon>rosids</taxon>
        <taxon>fabids</taxon>
        <taxon>Oxalidales</taxon>
        <taxon>Cephalotaceae</taxon>
        <taxon>Cephalotus</taxon>
    </lineage>
</organism>
<dbReference type="FunFam" id="1.10.630.10:FF:000126">
    <property type="entry name" value="Predicted protein"/>
    <property type="match status" value="1"/>
</dbReference>
<feature type="binding site" description="axial binding residue" evidence="8">
    <location>
        <position position="180"/>
    </location>
    <ligand>
        <name>heme</name>
        <dbReference type="ChEBI" id="CHEBI:30413"/>
    </ligand>
    <ligandPart>
        <name>Fe</name>
        <dbReference type="ChEBI" id="CHEBI:18248"/>
    </ligandPart>
</feature>
<evidence type="ECO:0000313" key="11">
    <source>
        <dbReference type="Proteomes" id="UP000187406"/>
    </source>
</evidence>